<organism evidence="1 2">
    <name type="scientific">Panagrolaimus davidi</name>
    <dbReference type="NCBI Taxonomy" id="227884"/>
    <lineage>
        <taxon>Eukaryota</taxon>
        <taxon>Metazoa</taxon>
        <taxon>Ecdysozoa</taxon>
        <taxon>Nematoda</taxon>
        <taxon>Chromadorea</taxon>
        <taxon>Rhabditida</taxon>
        <taxon>Tylenchina</taxon>
        <taxon>Panagrolaimomorpha</taxon>
        <taxon>Panagrolaimoidea</taxon>
        <taxon>Panagrolaimidae</taxon>
        <taxon>Panagrolaimus</taxon>
    </lineage>
</organism>
<evidence type="ECO:0000313" key="2">
    <source>
        <dbReference type="WBParaSite" id="PDA_v2.g18137.t1"/>
    </source>
</evidence>
<reference evidence="2" key="1">
    <citation type="submission" date="2022-11" db="UniProtKB">
        <authorList>
            <consortium name="WormBaseParasite"/>
        </authorList>
    </citation>
    <scope>IDENTIFICATION</scope>
</reference>
<evidence type="ECO:0000313" key="1">
    <source>
        <dbReference type="Proteomes" id="UP000887578"/>
    </source>
</evidence>
<dbReference type="AlphaFoldDB" id="A0A914PPX6"/>
<dbReference type="WBParaSite" id="PDA_v2.g18137.t1">
    <property type="protein sequence ID" value="PDA_v2.g18137.t1"/>
    <property type="gene ID" value="PDA_v2.g18137"/>
</dbReference>
<proteinExistence type="predicted"/>
<name>A0A914PPX6_9BILA</name>
<dbReference type="Proteomes" id="UP000887578">
    <property type="component" value="Unplaced"/>
</dbReference>
<keyword evidence="1" id="KW-1185">Reference proteome</keyword>
<protein>
    <submittedName>
        <fullName evidence="2">Uncharacterized protein</fullName>
    </submittedName>
</protein>
<sequence length="99" mass="11358">MISGSRKWLDQSNEIKFCGGQLYYKDEGMKSYLSQGNRVIIKFVTHDTPAIEQFLKYEEEGNPIGFKLIWTEVNSLVNEGITSKPCEGFTCKAYKTLHK</sequence>
<accession>A0A914PPX6</accession>